<dbReference type="PANTHER" id="PTHR47972:SF2">
    <property type="entry name" value="KINESIN-LIKE PROTEIN KIN-14S"/>
    <property type="match status" value="1"/>
</dbReference>
<evidence type="ECO:0000256" key="5">
    <source>
        <dbReference type="ARBA" id="ARBA00023054"/>
    </source>
</evidence>
<organism evidence="12 13">
    <name type="scientific">Vigna radiata var. radiata</name>
    <name type="common">Mung bean</name>
    <name type="synonym">Phaseolus aureus</name>
    <dbReference type="NCBI Taxonomy" id="3916"/>
    <lineage>
        <taxon>Eukaryota</taxon>
        <taxon>Viridiplantae</taxon>
        <taxon>Streptophyta</taxon>
        <taxon>Embryophyta</taxon>
        <taxon>Tracheophyta</taxon>
        <taxon>Spermatophyta</taxon>
        <taxon>Magnoliopsida</taxon>
        <taxon>eudicotyledons</taxon>
        <taxon>Gunneridae</taxon>
        <taxon>Pentapetalae</taxon>
        <taxon>rosids</taxon>
        <taxon>fabids</taxon>
        <taxon>Fabales</taxon>
        <taxon>Fabaceae</taxon>
        <taxon>Papilionoideae</taxon>
        <taxon>50 kb inversion clade</taxon>
        <taxon>NPAAA clade</taxon>
        <taxon>indigoferoid/millettioid clade</taxon>
        <taxon>Phaseoleae</taxon>
        <taxon>Vigna</taxon>
    </lineage>
</organism>
<dbReference type="KEGG" id="vra:106769917"/>
<protein>
    <recommendedName>
        <fullName evidence="8">Kinesin-like protein</fullName>
    </recommendedName>
</protein>
<dbReference type="SMART" id="SM00129">
    <property type="entry name" value="KISc"/>
    <property type="match status" value="1"/>
</dbReference>
<feature type="region of interest" description="Disordered" evidence="10">
    <location>
        <begin position="550"/>
        <end position="581"/>
    </location>
</feature>
<keyword evidence="5 9" id="KW-0175">Coiled coil</keyword>
<evidence type="ECO:0000313" key="13">
    <source>
        <dbReference type="RefSeq" id="XP_014511208.1"/>
    </source>
</evidence>
<dbReference type="GO" id="GO:0005524">
    <property type="term" value="F:ATP binding"/>
    <property type="evidence" value="ECO:0007669"/>
    <property type="project" value="UniProtKB-UniRule"/>
</dbReference>
<dbReference type="Proteomes" id="UP000087766">
    <property type="component" value="Chromosome 8"/>
</dbReference>
<dbReference type="GO" id="GO:0005874">
    <property type="term" value="C:microtubule"/>
    <property type="evidence" value="ECO:0007669"/>
    <property type="project" value="UniProtKB-KW"/>
</dbReference>
<evidence type="ECO:0000256" key="10">
    <source>
        <dbReference type="SAM" id="MobiDB-lite"/>
    </source>
</evidence>
<feature type="compositionally biased region" description="Polar residues" evidence="10">
    <location>
        <begin position="38"/>
        <end position="54"/>
    </location>
</feature>
<dbReference type="RefSeq" id="XP_014511208.1">
    <property type="nucleotide sequence ID" value="XM_014655722.2"/>
</dbReference>
<reference evidence="13" key="2">
    <citation type="submission" date="2025-08" db="UniProtKB">
        <authorList>
            <consortium name="RefSeq"/>
        </authorList>
    </citation>
    <scope>IDENTIFICATION</scope>
    <source>
        <tissue evidence="13">Leaf</tissue>
    </source>
</reference>
<keyword evidence="3 7" id="KW-0547">Nucleotide-binding</keyword>
<evidence type="ECO:0000259" key="11">
    <source>
        <dbReference type="PROSITE" id="PS50067"/>
    </source>
</evidence>
<keyword evidence="6 7" id="KW-0505">Motor protein</keyword>
<comment type="similarity">
    <text evidence="1">Belongs to the TRAFAC class myosin-kinesin ATPase superfamily. Kinesin family. KIN-14 subfamily.</text>
</comment>
<dbReference type="InterPro" id="IPR036961">
    <property type="entry name" value="Kinesin_motor_dom_sf"/>
</dbReference>
<evidence type="ECO:0000256" key="2">
    <source>
        <dbReference type="ARBA" id="ARBA00022701"/>
    </source>
</evidence>
<evidence type="ECO:0000256" key="6">
    <source>
        <dbReference type="ARBA" id="ARBA00023175"/>
    </source>
</evidence>
<dbReference type="GO" id="GO:0007018">
    <property type="term" value="P:microtubule-based movement"/>
    <property type="evidence" value="ECO:0007669"/>
    <property type="project" value="InterPro"/>
</dbReference>
<dbReference type="SUPFAM" id="SSF52540">
    <property type="entry name" value="P-loop containing nucleoside triphosphate hydrolases"/>
    <property type="match status" value="1"/>
</dbReference>
<dbReference type="Gene3D" id="3.40.850.10">
    <property type="entry name" value="Kinesin motor domain"/>
    <property type="match status" value="1"/>
</dbReference>
<dbReference type="InterPro" id="IPR027417">
    <property type="entry name" value="P-loop_NTPase"/>
</dbReference>
<evidence type="ECO:0000256" key="9">
    <source>
        <dbReference type="SAM" id="Coils"/>
    </source>
</evidence>
<accession>A0A1S3UYQ1</accession>
<dbReference type="PANTHER" id="PTHR47972">
    <property type="entry name" value="KINESIN-LIKE PROTEIN KLP-3"/>
    <property type="match status" value="1"/>
</dbReference>
<evidence type="ECO:0000256" key="4">
    <source>
        <dbReference type="ARBA" id="ARBA00022840"/>
    </source>
</evidence>
<dbReference type="AlphaFoldDB" id="A0A1S3UYQ1"/>
<keyword evidence="2 8" id="KW-0493">Microtubule</keyword>
<dbReference type="CDD" id="cd01366">
    <property type="entry name" value="KISc_C_terminal"/>
    <property type="match status" value="1"/>
</dbReference>
<dbReference type="InterPro" id="IPR019821">
    <property type="entry name" value="Kinesin_motor_CS"/>
</dbReference>
<evidence type="ECO:0000256" key="8">
    <source>
        <dbReference type="RuleBase" id="RU000394"/>
    </source>
</evidence>
<dbReference type="STRING" id="3916.A0A1S3UYQ1"/>
<dbReference type="GeneID" id="106769917"/>
<feature type="coiled-coil region" evidence="9">
    <location>
        <begin position="513"/>
        <end position="547"/>
    </location>
</feature>
<dbReference type="GO" id="GO:0003777">
    <property type="term" value="F:microtubule motor activity"/>
    <property type="evidence" value="ECO:0007669"/>
    <property type="project" value="InterPro"/>
</dbReference>
<feature type="domain" description="Kinesin motor" evidence="11">
    <location>
        <begin position="144"/>
        <end position="468"/>
    </location>
</feature>
<dbReference type="InterPro" id="IPR001752">
    <property type="entry name" value="Kinesin_motor_dom"/>
</dbReference>
<dbReference type="PROSITE" id="PS50067">
    <property type="entry name" value="KINESIN_MOTOR_2"/>
    <property type="match status" value="1"/>
</dbReference>
<evidence type="ECO:0000313" key="12">
    <source>
        <dbReference type="Proteomes" id="UP000087766"/>
    </source>
</evidence>
<gene>
    <name evidence="13" type="primary">LOC106769917</name>
</gene>
<sequence>MSDQSIQIQMLAEKFHRFVLDYELKQPSITSEPDDVSKQVNENSDSVDENSMSQGIHEVSPDKGHTLPILKKILDLDTKIQDLKKHHISLSDEVKLTIESFPGTDVLKSVQLLGAEYELLKRKYLEESSERRRLYNEVIELKGNIRVFCRCRPLNASEIANGSASVVNFESSSDNELQVICAESSKKQFKFDHVFGPEDNQEAVFQQTKPIVTSVLDGYNVCIFAYGQTGTGKTFTMEGTPEHRGVNYRTLEELFRITEERNGTMKYELSVSMLEVYNEKIRDLLVENSTQPTKKLEIKQAAEGTQDVPGLIEARVYGTEDVWEMLKTGNRVRSVGSTCANELSSRSHCLLRVTVMGENLINGQRTKSHLWLVDLAGSERVGKTEAEGERLKESQFINKSLSALGDVISALASKSAHIPYRNSKLTHMLQSSLGGDCKTLMFVQVSPSAADLGETLCSLNFATRVRGIEGGPARKQVDHSELFKYKQMVEKLKQDEKETIKLQDSLQIAQLRLATREQHCRTLQEKVRDLENQIAEERKHRLKQESRALAAVSAQPSLPSQQTTAQKTMTDRKPPLNPSKLRQPLRKITNSMPPQSPWRSKNYTTFMNGKENSVRRASMATNSVRQAAPSTTGQFFQARRRVSIAVRPPPSTSTTQVIQPRRRVSIATLPLHTTSSMSTPLRTSAFRVTGGSNQQSRIRSQRKDRYSSLFAPMPELRESVLTTPMSVRSSSKFMMNSPTQADSRMMGPIRNQPVLALQRKPVVWSPLKLRTMNRKSSLLPYRPTQMQ</sequence>
<proteinExistence type="inferred from homology"/>
<dbReference type="FunFam" id="3.40.850.10:FF:000061">
    <property type="entry name" value="Kinesin-like protein"/>
    <property type="match status" value="1"/>
</dbReference>
<evidence type="ECO:0000256" key="1">
    <source>
        <dbReference type="ARBA" id="ARBA00010899"/>
    </source>
</evidence>
<dbReference type="Pfam" id="PF00225">
    <property type="entry name" value="Kinesin"/>
    <property type="match status" value="1"/>
</dbReference>
<dbReference type="InterPro" id="IPR027640">
    <property type="entry name" value="Kinesin-like_fam"/>
</dbReference>
<feature type="binding site" evidence="7">
    <location>
        <begin position="227"/>
        <end position="234"/>
    </location>
    <ligand>
        <name>ATP</name>
        <dbReference type="ChEBI" id="CHEBI:30616"/>
    </ligand>
</feature>
<name>A0A1S3UYQ1_VIGRR</name>
<evidence type="ECO:0000256" key="7">
    <source>
        <dbReference type="PROSITE-ProRule" id="PRU00283"/>
    </source>
</evidence>
<feature type="region of interest" description="Disordered" evidence="10">
    <location>
        <begin position="30"/>
        <end position="60"/>
    </location>
</feature>
<dbReference type="PROSITE" id="PS00411">
    <property type="entry name" value="KINESIN_MOTOR_1"/>
    <property type="match status" value="1"/>
</dbReference>
<dbReference type="OrthoDB" id="3176171at2759"/>
<evidence type="ECO:0000256" key="3">
    <source>
        <dbReference type="ARBA" id="ARBA00022741"/>
    </source>
</evidence>
<dbReference type="PRINTS" id="PR00380">
    <property type="entry name" value="KINESINHEAVY"/>
</dbReference>
<dbReference type="GO" id="GO:0008017">
    <property type="term" value="F:microtubule binding"/>
    <property type="evidence" value="ECO:0007669"/>
    <property type="project" value="InterPro"/>
</dbReference>
<keyword evidence="4 7" id="KW-0067">ATP-binding</keyword>
<feature type="compositionally biased region" description="Polar residues" evidence="10">
    <location>
        <begin position="554"/>
        <end position="568"/>
    </location>
</feature>
<keyword evidence="12" id="KW-1185">Reference proteome</keyword>
<reference evidence="12" key="1">
    <citation type="journal article" date="2014" name="Nat. Commun.">
        <title>Genome sequence of mungbean and insights into evolution within Vigna species.</title>
        <authorList>
            <person name="Kang Y.J."/>
            <person name="Kim S.K."/>
            <person name="Kim M.Y."/>
            <person name="Lestari P."/>
            <person name="Kim K.H."/>
            <person name="Ha B.K."/>
            <person name="Jun T.H."/>
            <person name="Hwang W.J."/>
            <person name="Lee T."/>
            <person name="Lee J."/>
            <person name="Shim S."/>
            <person name="Yoon M.Y."/>
            <person name="Jang Y.E."/>
            <person name="Han K.S."/>
            <person name="Taeprayoon P."/>
            <person name="Yoon N."/>
            <person name="Somta P."/>
            <person name="Tanya P."/>
            <person name="Kim K.S."/>
            <person name="Gwag J.G."/>
            <person name="Moon J.K."/>
            <person name="Lee Y.H."/>
            <person name="Park B.S."/>
            <person name="Bombarely A."/>
            <person name="Doyle J.J."/>
            <person name="Jackson S.A."/>
            <person name="Schafleitner R."/>
            <person name="Srinives P."/>
            <person name="Varshney R.K."/>
            <person name="Lee S.H."/>
        </authorList>
    </citation>
    <scope>NUCLEOTIDE SEQUENCE [LARGE SCALE GENOMIC DNA]</scope>
    <source>
        <strain evidence="12">cv. VC1973A</strain>
    </source>
</reference>